<name>A0AAV5LU59_9ROSI</name>
<comment type="caution">
    <text evidence="10">The sequence shown here is derived from an EMBL/GenBank/DDBJ whole genome shotgun (WGS) entry which is preliminary data.</text>
</comment>
<accession>A0AAV5LU59</accession>
<dbReference type="GO" id="GO:0046872">
    <property type="term" value="F:metal ion binding"/>
    <property type="evidence" value="ECO:0007669"/>
    <property type="project" value="UniProtKB-UniRule"/>
</dbReference>
<sequence length="447" mass="49343">MDPLTSIKLALVLKESLEIMKFEQALVKYAYREANGVVDILTKHGAFMEMAVVTFDSISWLAIDFRPTAETQAAAIAVKAEPSTPQPDPVSPDQKRRSSRISPRIILSSLPGTSSRGSGRWRRRCRRCWRVRYLQRRVQRMALTSPSQQCITSLQHARQQVTAEAELAEIPWQLGHENVTPEDGPWILKLDDPSFLSVLQHAKNRALREEVYCTYVTHASSGDLDNTPIIEQILKLRLEKSKLLNYNNNAEVSMAVKMATIDKAEELLEKLCSASWNPAVQDIDDHKSYSKSQGSSEAHSLNHWDLGHKLLNYWMEVGFPGIGALCHGVRLAPIVLVSKAESSSTSLSQGCRHHNPVYFPRVNTLSAAAIARYMDALGRSRACLCVSTATPCHGPGIDTANSCQARLLSVPCRACARIRARACAPVGVVVAAPCNDGLDLGPRTRAL</sequence>
<evidence type="ECO:0000256" key="6">
    <source>
        <dbReference type="ARBA" id="ARBA00023049"/>
    </source>
</evidence>
<proteinExistence type="inferred from homology"/>
<dbReference type="AlphaFoldDB" id="A0AAV5LU59"/>
<evidence type="ECO:0000259" key="9">
    <source>
        <dbReference type="Pfam" id="PF01432"/>
    </source>
</evidence>
<evidence type="ECO:0000313" key="10">
    <source>
        <dbReference type="EMBL" id="GKV40710.1"/>
    </source>
</evidence>
<dbReference type="Gene3D" id="1.10.1370.10">
    <property type="entry name" value="Neurolysin, domain 3"/>
    <property type="match status" value="1"/>
</dbReference>
<gene>
    <name evidence="10" type="ORF">SLEP1_g48319</name>
</gene>
<dbReference type="GO" id="GO:0004222">
    <property type="term" value="F:metalloendopeptidase activity"/>
    <property type="evidence" value="ECO:0007669"/>
    <property type="project" value="InterPro"/>
</dbReference>
<comment type="similarity">
    <text evidence="1 7">Belongs to the peptidase M3 family.</text>
</comment>
<evidence type="ECO:0000256" key="8">
    <source>
        <dbReference type="SAM" id="MobiDB-lite"/>
    </source>
</evidence>
<dbReference type="PANTHER" id="PTHR11804">
    <property type="entry name" value="PROTEASE M3 THIMET OLIGOPEPTIDASE-RELATED"/>
    <property type="match status" value="1"/>
</dbReference>
<comment type="cofactor">
    <cofactor evidence="7">
        <name>Zn(2+)</name>
        <dbReference type="ChEBI" id="CHEBI:29105"/>
    </cofactor>
    <text evidence="7">Binds 1 zinc ion.</text>
</comment>
<evidence type="ECO:0000256" key="4">
    <source>
        <dbReference type="ARBA" id="ARBA00022801"/>
    </source>
</evidence>
<dbReference type="SUPFAM" id="SSF55486">
    <property type="entry name" value="Metalloproteases ('zincins'), catalytic domain"/>
    <property type="match status" value="1"/>
</dbReference>
<dbReference type="GO" id="GO:0006508">
    <property type="term" value="P:proteolysis"/>
    <property type="evidence" value="ECO:0007669"/>
    <property type="project" value="UniProtKB-KW"/>
</dbReference>
<evidence type="ECO:0000256" key="3">
    <source>
        <dbReference type="ARBA" id="ARBA00022723"/>
    </source>
</evidence>
<dbReference type="GO" id="GO:0009507">
    <property type="term" value="C:chloroplast"/>
    <property type="evidence" value="ECO:0007669"/>
    <property type="project" value="TreeGrafter"/>
</dbReference>
<evidence type="ECO:0000256" key="2">
    <source>
        <dbReference type="ARBA" id="ARBA00022670"/>
    </source>
</evidence>
<dbReference type="InterPro" id="IPR045090">
    <property type="entry name" value="Pept_M3A_M3B"/>
</dbReference>
<evidence type="ECO:0000256" key="5">
    <source>
        <dbReference type="ARBA" id="ARBA00022833"/>
    </source>
</evidence>
<keyword evidence="4 7" id="KW-0378">Hydrolase</keyword>
<evidence type="ECO:0000256" key="1">
    <source>
        <dbReference type="ARBA" id="ARBA00006040"/>
    </source>
</evidence>
<evidence type="ECO:0000256" key="7">
    <source>
        <dbReference type="RuleBase" id="RU003435"/>
    </source>
</evidence>
<organism evidence="10 11">
    <name type="scientific">Rubroshorea leprosula</name>
    <dbReference type="NCBI Taxonomy" id="152421"/>
    <lineage>
        <taxon>Eukaryota</taxon>
        <taxon>Viridiplantae</taxon>
        <taxon>Streptophyta</taxon>
        <taxon>Embryophyta</taxon>
        <taxon>Tracheophyta</taxon>
        <taxon>Spermatophyta</taxon>
        <taxon>Magnoliopsida</taxon>
        <taxon>eudicotyledons</taxon>
        <taxon>Gunneridae</taxon>
        <taxon>Pentapetalae</taxon>
        <taxon>rosids</taxon>
        <taxon>malvids</taxon>
        <taxon>Malvales</taxon>
        <taxon>Dipterocarpaceae</taxon>
        <taxon>Rubroshorea</taxon>
    </lineage>
</organism>
<reference evidence="10 11" key="1">
    <citation type="journal article" date="2021" name="Commun. Biol.">
        <title>The genome of Shorea leprosula (Dipterocarpaceae) highlights the ecological relevance of drought in aseasonal tropical rainforests.</title>
        <authorList>
            <person name="Ng K.K.S."/>
            <person name="Kobayashi M.J."/>
            <person name="Fawcett J.A."/>
            <person name="Hatakeyama M."/>
            <person name="Paape T."/>
            <person name="Ng C.H."/>
            <person name="Ang C.C."/>
            <person name="Tnah L.H."/>
            <person name="Lee C.T."/>
            <person name="Nishiyama T."/>
            <person name="Sese J."/>
            <person name="O'Brien M.J."/>
            <person name="Copetti D."/>
            <person name="Mohd Noor M.I."/>
            <person name="Ong R.C."/>
            <person name="Putra M."/>
            <person name="Sireger I.Z."/>
            <person name="Indrioko S."/>
            <person name="Kosugi Y."/>
            <person name="Izuno A."/>
            <person name="Isagi Y."/>
            <person name="Lee S.L."/>
            <person name="Shimizu K.K."/>
        </authorList>
    </citation>
    <scope>NUCLEOTIDE SEQUENCE [LARGE SCALE GENOMIC DNA]</scope>
    <source>
        <strain evidence="10">214</strain>
    </source>
</reference>
<feature type="domain" description="Peptidase M3A/M3B catalytic" evidence="9">
    <location>
        <begin position="198"/>
        <end position="306"/>
    </location>
</feature>
<dbReference type="PANTHER" id="PTHR11804:SF83">
    <property type="entry name" value="LD37516P"/>
    <property type="match status" value="1"/>
</dbReference>
<dbReference type="EMBL" id="BPVZ01000143">
    <property type="protein sequence ID" value="GKV40710.1"/>
    <property type="molecule type" value="Genomic_DNA"/>
</dbReference>
<keyword evidence="3 7" id="KW-0479">Metal-binding</keyword>
<keyword evidence="11" id="KW-1185">Reference proteome</keyword>
<dbReference type="GO" id="GO:0006518">
    <property type="term" value="P:peptide metabolic process"/>
    <property type="evidence" value="ECO:0007669"/>
    <property type="project" value="TreeGrafter"/>
</dbReference>
<dbReference type="InterPro" id="IPR024077">
    <property type="entry name" value="Neurolysin/TOP_dom2"/>
</dbReference>
<dbReference type="Pfam" id="PF01432">
    <property type="entry name" value="Peptidase_M3"/>
    <property type="match status" value="1"/>
</dbReference>
<keyword evidence="2 7" id="KW-0645">Protease</keyword>
<evidence type="ECO:0000313" key="11">
    <source>
        <dbReference type="Proteomes" id="UP001054252"/>
    </source>
</evidence>
<keyword evidence="6 7" id="KW-0482">Metalloprotease</keyword>
<feature type="region of interest" description="Disordered" evidence="8">
    <location>
        <begin position="79"/>
        <end position="99"/>
    </location>
</feature>
<protein>
    <recommendedName>
        <fullName evidence="9">Peptidase M3A/M3B catalytic domain-containing protein</fullName>
    </recommendedName>
</protein>
<keyword evidence="5 7" id="KW-0862">Zinc</keyword>
<dbReference type="Proteomes" id="UP001054252">
    <property type="component" value="Unassembled WGS sequence"/>
</dbReference>
<dbReference type="InterPro" id="IPR001567">
    <property type="entry name" value="Pept_M3A_M3B_dom"/>
</dbReference>